<dbReference type="RefSeq" id="WP_015070045.1">
    <property type="nucleotide sequence ID" value="NZ_CP013126.1"/>
</dbReference>
<dbReference type="CDD" id="cd07187">
    <property type="entry name" value="YvcK_like"/>
    <property type="match status" value="1"/>
</dbReference>
<evidence type="ECO:0000313" key="6">
    <source>
        <dbReference type="Proteomes" id="UP000075221"/>
    </source>
</evidence>
<accession>A0A142KL29</accession>
<keyword evidence="7" id="KW-1185">Reference proteome</keyword>
<proteinExistence type="inferred from homology"/>
<dbReference type="InterPro" id="IPR010119">
    <property type="entry name" value="Gluconeogen_factor"/>
</dbReference>
<evidence type="ECO:0000256" key="2">
    <source>
        <dbReference type="HAMAP-Rule" id="MF_00973"/>
    </source>
</evidence>
<keyword evidence="1 2" id="KW-0963">Cytoplasm</keyword>
<dbReference type="GeneID" id="88086236"/>
<dbReference type="SUPFAM" id="SSF142338">
    <property type="entry name" value="CofD-like"/>
    <property type="match status" value="1"/>
</dbReference>
<dbReference type="Proteomes" id="UP000178666">
    <property type="component" value="Chromosome"/>
</dbReference>
<evidence type="ECO:0000313" key="7">
    <source>
        <dbReference type="Proteomes" id="UP000178666"/>
    </source>
</evidence>
<comment type="function">
    <text evidence="2">Required for morphogenesis under gluconeogenic growth conditions.</text>
</comment>
<feature type="region of interest" description="Disordered" evidence="3">
    <location>
        <begin position="1"/>
        <end position="28"/>
    </location>
</feature>
<comment type="subcellular location">
    <subcellularLocation>
        <location evidence="2">Cytoplasm</location>
    </subcellularLocation>
</comment>
<dbReference type="GO" id="GO:0008360">
    <property type="term" value="P:regulation of cell shape"/>
    <property type="evidence" value="ECO:0007669"/>
    <property type="project" value="UniProtKB-UniRule"/>
</dbReference>
<evidence type="ECO:0000256" key="3">
    <source>
        <dbReference type="SAM" id="MobiDB-lite"/>
    </source>
</evidence>
<dbReference type="Proteomes" id="UP000075221">
    <property type="component" value="Chromosome"/>
</dbReference>
<evidence type="ECO:0000313" key="5">
    <source>
        <dbReference type="EMBL" id="AOZ45601.1"/>
    </source>
</evidence>
<dbReference type="InterPro" id="IPR002882">
    <property type="entry name" value="CofD"/>
</dbReference>
<comment type="similarity">
    <text evidence="2">Belongs to the gluconeogenesis factor family.</text>
</comment>
<dbReference type="InterPro" id="IPR038136">
    <property type="entry name" value="CofD-like_dom_sf"/>
</dbReference>
<dbReference type="PANTHER" id="PTHR30135:SF3">
    <property type="entry name" value="GLUCONEOGENESIS FACTOR-RELATED"/>
    <property type="match status" value="1"/>
</dbReference>
<dbReference type="OMA" id="LCGDDDW"/>
<gene>
    <name evidence="5" type="ORF">A8L58_01485</name>
    <name evidence="4" type="ORF">AXH35_16550</name>
</gene>
<dbReference type="EMBL" id="CP015970">
    <property type="protein sequence ID" value="AOZ45601.1"/>
    <property type="molecule type" value="Genomic_DNA"/>
</dbReference>
<protein>
    <recommendedName>
        <fullName evidence="2">Putative gluconeogenesis factor</fullName>
    </recommendedName>
</protein>
<dbReference type="HAMAP" id="MF_00973">
    <property type="entry name" value="Gluconeogen_factor"/>
    <property type="match status" value="1"/>
</dbReference>
<evidence type="ECO:0000313" key="4">
    <source>
        <dbReference type="EMBL" id="AMS06817.1"/>
    </source>
</evidence>
<sequence length="344" mass="36277">MSVSGIIGPSGQPVTGEHPVAHPGDGHDYTGGPIVTAFGGGHGLAASLRALRRVTSRISAIVTVADNGGSSGRLRDEFSCLPPGDLRRALAALCADDRVGRTWAEVLQARFGGEGELAGHAIGNLLIAGLWQELGDPVAGLDMVGELLGTRGRVLPMCLVPLDISAEVIGLDPLRPDETYTLTGQSTVAKTRAEVLTIHLEPENPPACPQAVEAIRDADYLILGPGSWFTSVIPHLLVPEIADAIIESRAHKILTLNIAPADETDGFSPARHIEVLADHEPRIRFDTILADRVFAGDDTHLASYARNLGAELVEADLAARDGSARHDTLRLASAYAEIMGTVPH</sequence>
<dbReference type="KEGG" id="aaci:ASQ49_14610"/>
<dbReference type="GO" id="GO:0043743">
    <property type="term" value="F:LPPG:FO 2-phospho-L-lactate transferase activity"/>
    <property type="evidence" value="ECO:0007669"/>
    <property type="project" value="InterPro"/>
</dbReference>
<dbReference type="OrthoDB" id="9783842at2"/>
<dbReference type="PANTHER" id="PTHR30135">
    <property type="entry name" value="UNCHARACTERIZED PROTEIN YVCK-RELATED"/>
    <property type="match status" value="1"/>
</dbReference>
<dbReference type="AlphaFoldDB" id="A0A142KL29"/>
<reference evidence="4 6" key="2">
    <citation type="submission" date="2016-02" db="EMBL/GenBank/DDBJ databases">
        <title>Complete Genome Sequence of Propionibacterium acidipropionici ATCC 55737.</title>
        <authorList>
            <person name="Luna Flores C.H."/>
            <person name="Nielsen L.K."/>
            <person name="Marcellin E."/>
        </authorList>
    </citation>
    <scope>NUCLEOTIDE SEQUENCE [LARGE SCALE GENOMIC DNA]</scope>
    <source>
        <strain evidence="4 6">ATCC 55737</strain>
    </source>
</reference>
<evidence type="ECO:0000256" key="1">
    <source>
        <dbReference type="ARBA" id="ARBA00022490"/>
    </source>
</evidence>
<dbReference type="NCBIfam" id="TIGR01826">
    <property type="entry name" value="CofD_related"/>
    <property type="match status" value="1"/>
</dbReference>
<name>A0A142KL29_9ACTN</name>
<dbReference type="GO" id="GO:0005737">
    <property type="term" value="C:cytoplasm"/>
    <property type="evidence" value="ECO:0007669"/>
    <property type="project" value="UniProtKB-SubCell"/>
</dbReference>
<dbReference type="EMBL" id="CP014352">
    <property type="protein sequence ID" value="AMS06817.1"/>
    <property type="molecule type" value="Genomic_DNA"/>
</dbReference>
<organism evidence="4 6">
    <name type="scientific">Acidipropionibacterium acidipropionici</name>
    <dbReference type="NCBI Taxonomy" id="1748"/>
    <lineage>
        <taxon>Bacteria</taxon>
        <taxon>Bacillati</taxon>
        <taxon>Actinomycetota</taxon>
        <taxon>Actinomycetes</taxon>
        <taxon>Propionibacteriales</taxon>
        <taxon>Propionibacteriaceae</taxon>
        <taxon>Acidipropionibacterium</taxon>
    </lineage>
</organism>
<reference evidence="5 7" key="1">
    <citation type="journal article" date="2016" name="Plant Dis.">
        <title>Improved production of propionic acid using genome shuffling.</title>
        <authorList>
            <person name="Luna-Flores C.H."/>
            <person name="Palfreyman R.W."/>
            <person name="Kromer J.O."/>
            <person name="Nielsen L.K."/>
            <person name="Marcellin E."/>
        </authorList>
    </citation>
    <scope>NUCLEOTIDE SEQUENCE [LARGE SCALE GENOMIC DNA]</scope>
    <source>
        <strain evidence="5 7">F3E8</strain>
    </source>
</reference>
<dbReference type="Gene3D" id="3.40.50.10680">
    <property type="entry name" value="CofD-like domains"/>
    <property type="match status" value="1"/>
</dbReference>
<dbReference type="Pfam" id="PF01933">
    <property type="entry name" value="CofD"/>
    <property type="match status" value="1"/>
</dbReference>